<dbReference type="InterPro" id="IPR052897">
    <property type="entry name" value="Sec-Metab_Biosynth_Hydrolase"/>
</dbReference>
<keyword evidence="1" id="KW-0472">Membrane</keyword>
<evidence type="ECO:0000313" key="3">
    <source>
        <dbReference type="EMBL" id="TEY26806.1"/>
    </source>
</evidence>
<feature type="domain" description="AB hydrolase-1" evidence="2">
    <location>
        <begin position="7"/>
        <end position="268"/>
    </location>
</feature>
<gene>
    <name evidence="3" type="ORF">BOTCAL_1170g00030</name>
</gene>
<feature type="transmembrane region" description="Helical" evidence="1">
    <location>
        <begin position="120"/>
        <end position="139"/>
    </location>
</feature>
<dbReference type="InterPro" id="IPR000073">
    <property type="entry name" value="AB_hydrolase_1"/>
</dbReference>
<keyword evidence="1" id="KW-0812">Transmembrane</keyword>
<dbReference type="OrthoDB" id="1263307at2759"/>
<keyword evidence="4" id="KW-1185">Reference proteome</keyword>
<organism evidence="3 4">
    <name type="scientific">Botryotinia calthae</name>
    <dbReference type="NCBI Taxonomy" id="38488"/>
    <lineage>
        <taxon>Eukaryota</taxon>
        <taxon>Fungi</taxon>
        <taxon>Dikarya</taxon>
        <taxon>Ascomycota</taxon>
        <taxon>Pezizomycotina</taxon>
        <taxon>Leotiomycetes</taxon>
        <taxon>Helotiales</taxon>
        <taxon>Sclerotiniaceae</taxon>
        <taxon>Botryotinia</taxon>
    </lineage>
</organism>
<protein>
    <recommendedName>
        <fullName evidence="2">AB hydrolase-1 domain-containing protein</fullName>
    </recommendedName>
</protein>
<proteinExistence type="predicted"/>
<evidence type="ECO:0000259" key="2">
    <source>
        <dbReference type="Pfam" id="PF12697"/>
    </source>
</evidence>
<sequence>MTDSFVVVICHGSYHTPEPYRPFQDALKATGIESYCPQLPSSDLSKLNVGDLAKPDYDRDIPAGGYPQPSDDLVIINELLQDLITKGEKNVIVLGHSSGGFTATDCAIPELQANNRKKRGLSGGIIAIFYACAFLIPVGDSVNGFFQPKDGSSPVVPPYCKFHVHGMNGVASTVEGAKYFFNGLDEAQAKKYESTLTASPIFKTILHNDAYAALPSTYLITEDDLALPAAYQEGMIALQNSRPGVNITTVKCPSGHSPHLTWIEGFVAEIQKFGKGLLA</sequence>
<dbReference type="STRING" id="38488.A0A4Y8CDA8"/>
<dbReference type="PANTHER" id="PTHR37017:SF10">
    <property type="entry name" value="AB HYDROLASE-1 DOMAIN-CONTAINING PROTEIN"/>
    <property type="match status" value="1"/>
</dbReference>
<evidence type="ECO:0000313" key="4">
    <source>
        <dbReference type="Proteomes" id="UP000297299"/>
    </source>
</evidence>
<dbReference type="InterPro" id="IPR029058">
    <property type="entry name" value="AB_hydrolase_fold"/>
</dbReference>
<accession>A0A4Y8CDA8</accession>
<comment type="caution">
    <text evidence="3">The sequence shown here is derived from an EMBL/GenBank/DDBJ whole genome shotgun (WGS) entry which is preliminary data.</text>
</comment>
<dbReference type="Proteomes" id="UP000297299">
    <property type="component" value="Unassembled WGS sequence"/>
</dbReference>
<reference evidence="3 4" key="1">
    <citation type="submission" date="2017-11" db="EMBL/GenBank/DDBJ databases">
        <title>Comparative genomics of Botrytis spp.</title>
        <authorList>
            <person name="Valero-Jimenez C.A."/>
            <person name="Tapia P."/>
            <person name="Veloso J."/>
            <person name="Silva-Moreno E."/>
            <person name="Staats M."/>
            <person name="Valdes J.H."/>
            <person name="Van Kan J.A.L."/>
        </authorList>
    </citation>
    <scope>NUCLEOTIDE SEQUENCE [LARGE SCALE GENOMIC DNA]</scope>
    <source>
        <strain evidence="3 4">MUCL2830</strain>
    </source>
</reference>
<evidence type="ECO:0000256" key="1">
    <source>
        <dbReference type="SAM" id="Phobius"/>
    </source>
</evidence>
<dbReference type="PANTHER" id="PTHR37017">
    <property type="entry name" value="AB HYDROLASE-1 DOMAIN-CONTAINING PROTEIN-RELATED"/>
    <property type="match status" value="1"/>
</dbReference>
<dbReference type="Gene3D" id="3.40.50.1820">
    <property type="entry name" value="alpha/beta hydrolase"/>
    <property type="match status" value="1"/>
</dbReference>
<dbReference type="Pfam" id="PF12697">
    <property type="entry name" value="Abhydrolase_6"/>
    <property type="match status" value="1"/>
</dbReference>
<dbReference type="SUPFAM" id="SSF53474">
    <property type="entry name" value="alpha/beta-Hydrolases"/>
    <property type="match status" value="1"/>
</dbReference>
<keyword evidence="1" id="KW-1133">Transmembrane helix</keyword>
<dbReference type="AlphaFoldDB" id="A0A4Y8CDA8"/>
<name>A0A4Y8CDA8_9HELO</name>
<dbReference type="EMBL" id="PHWZ01001166">
    <property type="protein sequence ID" value="TEY26806.1"/>
    <property type="molecule type" value="Genomic_DNA"/>
</dbReference>